<comment type="similarity">
    <text evidence="3">Belongs to the BBS5 family.</text>
</comment>
<dbReference type="GO" id="GO:0034464">
    <property type="term" value="C:BBSome"/>
    <property type="evidence" value="ECO:0007669"/>
    <property type="project" value="InterPro"/>
</dbReference>
<keyword evidence="4" id="KW-0963">Cytoplasm</keyword>
<evidence type="ECO:0000256" key="5">
    <source>
        <dbReference type="ARBA" id="ARBA00023069"/>
    </source>
</evidence>
<evidence type="ECO:0000256" key="1">
    <source>
        <dbReference type="ARBA" id="ARBA00004138"/>
    </source>
</evidence>
<keyword evidence="5" id="KW-0969">Cilium</keyword>
<gene>
    <name evidence="10" type="ORF">BCR33DRAFT_762253</name>
</gene>
<feature type="region of interest" description="Disordered" evidence="8">
    <location>
        <begin position="261"/>
        <end position="284"/>
    </location>
</feature>
<comment type="caution">
    <text evidence="10">The sequence shown here is derived from an EMBL/GenBank/DDBJ whole genome shotgun (WGS) entry which is preliminary data.</text>
</comment>
<keyword evidence="6" id="KW-0206">Cytoskeleton</keyword>
<evidence type="ECO:0000256" key="4">
    <source>
        <dbReference type="ARBA" id="ARBA00022490"/>
    </source>
</evidence>
<dbReference type="SMART" id="SM00683">
    <property type="entry name" value="DM16"/>
    <property type="match status" value="2"/>
</dbReference>
<keyword evidence="11" id="KW-1185">Reference proteome</keyword>
<evidence type="ECO:0000256" key="8">
    <source>
        <dbReference type="SAM" id="MobiDB-lite"/>
    </source>
</evidence>
<dbReference type="GO" id="GO:0060271">
    <property type="term" value="P:cilium assembly"/>
    <property type="evidence" value="ECO:0007669"/>
    <property type="project" value="TreeGrafter"/>
</dbReference>
<keyword evidence="7" id="KW-0966">Cell projection</keyword>
<feature type="domain" description="BBSome complex member BBS5 PH" evidence="9">
    <location>
        <begin position="5"/>
        <end position="50"/>
    </location>
</feature>
<sequence length="332" mass="37738">MYDNIEDSKDVMKEIGTLSITTLRLIWRSQRNRKSNLSIGYNCLLSVITSVSESRIKGDRVSLSLTAKFERSRFEFSFSGSKESRSTLAQEAANHDIFASVFEKTYQSFSSSKIYRDLRVKGAIVTNNELDLLEYEIVYAQINGVLNVSNDKGTIGRMVFTNIRTVWFSTMEDFSNVSIPHLQVLHARVQNSKYGPALCIETYKTPLVLSYKLGFQVPSEPPNKLKQMANFIRDLVVSYFENPIFGVQFETNQESVNVSEQRTCDARDSQATLATDDEEENDGITDEEIPSLLKYIAEEEKEELEFVFDERLGLTVTRPKGSSLTSGDLWKL</sequence>
<evidence type="ECO:0000313" key="10">
    <source>
        <dbReference type="EMBL" id="ORY51555.1"/>
    </source>
</evidence>
<feature type="compositionally biased region" description="Acidic residues" evidence="8">
    <location>
        <begin position="275"/>
        <end position="284"/>
    </location>
</feature>
<proteinExistence type="inferred from homology"/>
<evidence type="ECO:0000313" key="11">
    <source>
        <dbReference type="Proteomes" id="UP000193642"/>
    </source>
</evidence>
<dbReference type="PANTHER" id="PTHR21351:SF0">
    <property type="entry name" value="BARDET-BIEDL SYNDROME 5 PROTEIN"/>
    <property type="match status" value="1"/>
</dbReference>
<dbReference type="InterPro" id="IPR006606">
    <property type="entry name" value="BBL5"/>
</dbReference>
<dbReference type="GO" id="GO:0036064">
    <property type="term" value="C:ciliary basal body"/>
    <property type="evidence" value="ECO:0007669"/>
    <property type="project" value="TreeGrafter"/>
</dbReference>
<dbReference type="EMBL" id="MCGO01000005">
    <property type="protein sequence ID" value="ORY51555.1"/>
    <property type="molecule type" value="Genomic_DNA"/>
</dbReference>
<dbReference type="Proteomes" id="UP000193642">
    <property type="component" value="Unassembled WGS sequence"/>
</dbReference>
<dbReference type="OrthoDB" id="10261999at2759"/>
<dbReference type="GO" id="GO:0032266">
    <property type="term" value="F:phosphatidylinositol-3-phosphate binding"/>
    <property type="evidence" value="ECO:0007669"/>
    <property type="project" value="TreeGrafter"/>
</dbReference>
<comment type="subcellular location">
    <subcellularLocation>
        <location evidence="1">Cell projection</location>
        <location evidence="1">Cilium</location>
    </subcellularLocation>
    <subcellularLocation>
        <location evidence="2">Cytoplasm</location>
        <location evidence="2">Cytoskeleton</location>
    </subcellularLocation>
</comment>
<accession>A0A1Y2CYY5</accession>
<dbReference type="AlphaFoldDB" id="A0A1Y2CYY5"/>
<dbReference type="STRING" id="329046.A0A1Y2CYY5"/>
<evidence type="ECO:0000256" key="2">
    <source>
        <dbReference type="ARBA" id="ARBA00004245"/>
    </source>
</evidence>
<dbReference type="InterPro" id="IPR014003">
    <property type="entry name" value="BBS5_PH"/>
</dbReference>
<evidence type="ECO:0000256" key="7">
    <source>
        <dbReference type="ARBA" id="ARBA00023273"/>
    </source>
</evidence>
<evidence type="ECO:0000256" key="6">
    <source>
        <dbReference type="ARBA" id="ARBA00023212"/>
    </source>
</evidence>
<dbReference type="PANTHER" id="PTHR21351">
    <property type="entry name" value="BARDET-BIEDL SYNDROME PROTEIN 5"/>
    <property type="match status" value="1"/>
</dbReference>
<reference evidence="10 11" key="1">
    <citation type="submission" date="2016-07" db="EMBL/GenBank/DDBJ databases">
        <title>Pervasive Adenine N6-methylation of Active Genes in Fungi.</title>
        <authorList>
            <consortium name="DOE Joint Genome Institute"/>
            <person name="Mondo S.J."/>
            <person name="Dannebaum R.O."/>
            <person name="Kuo R.C."/>
            <person name="Labutti K."/>
            <person name="Haridas S."/>
            <person name="Kuo A."/>
            <person name="Salamov A."/>
            <person name="Ahrendt S.R."/>
            <person name="Lipzen A."/>
            <person name="Sullivan W."/>
            <person name="Andreopoulos W.B."/>
            <person name="Clum A."/>
            <person name="Lindquist E."/>
            <person name="Daum C."/>
            <person name="Ramamoorthy G.K."/>
            <person name="Gryganskyi A."/>
            <person name="Culley D."/>
            <person name="Magnuson J.K."/>
            <person name="James T.Y."/>
            <person name="O'Malley M.A."/>
            <person name="Stajich J.E."/>
            <person name="Spatafora J.W."/>
            <person name="Visel A."/>
            <person name="Grigoriev I.V."/>
        </authorList>
    </citation>
    <scope>NUCLEOTIDE SEQUENCE [LARGE SCALE GENOMIC DNA]</scope>
    <source>
        <strain evidence="10 11">JEL800</strain>
    </source>
</reference>
<protein>
    <submittedName>
        <fullName evidence="10">DUF1448-domain-containing protein</fullName>
    </submittedName>
</protein>
<feature type="domain" description="BBSome complex member BBS5 PH" evidence="9">
    <location>
        <begin position="136"/>
        <end position="190"/>
    </location>
</feature>
<organism evidence="10 11">
    <name type="scientific">Rhizoclosmatium globosum</name>
    <dbReference type="NCBI Taxonomy" id="329046"/>
    <lineage>
        <taxon>Eukaryota</taxon>
        <taxon>Fungi</taxon>
        <taxon>Fungi incertae sedis</taxon>
        <taxon>Chytridiomycota</taxon>
        <taxon>Chytridiomycota incertae sedis</taxon>
        <taxon>Chytridiomycetes</taxon>
        <taxon>Chytridiales</taxon>
        <taxon>Chytriomycetaceae</taxon>
        <taxon>Rhizoclosmatium</taxon>
    </lineage>
</organism>
<name>A0A1Y2CYY5_9FUNG</name>
<evidence type="ECO:0000259" key="9">
    <source>
        <dbReference type="SMART" id="SM00683"/>
    </source>
</evidence>
<dbReference type="Pfam" id="PF07289">
    <property type="entry name" value="BBL5"/>
    <property type="match status" value="1"/>
</dbReference>
<evidence type="ECO:0000256" key="3">
    <source>
        <dbReference type="ARBA" id="ARBA00005822"/>
    </source>
</evidence>
<feature type="non-terminal residue" evidence="10">
    <location>
        <position position="332"/>
    </location>
</feature>